<dbReference type="Proteomes" id="UP000824120">
    <property type="component" value="Chromosome 7"/>
</dbReference>
<reference evidence="2 3" key="1">
    <citation type="submission" date="2020-09" db="EMBL/GenBank/DDBJ databases">
        <title>De no assembly of potato wild relative species, Solanum commersonii.</title>
        <authorList>
            <person name="Cho K."/>
        </authorList>
    </citation>
    <scope>NUCLEOTIDE SEQUENCE [LARGE SCALE GENOMIC DNA]</scope>
    <source>
        <strain evidence="2">LZ3.2</strain>
        <tissue evidence="2">Leaf</tissue>
    </source>
</reference>
<sequence length="131" mass="14533">MEISTLLSNLPHLKWVPLGHRICVTVDRSASLVEIADQLGDSPLGVVHRRLAPAFSTIVFWFIGRHSTASRNCSAMRRLLYIFANLILFFKAQHTGTKGEVRPFGDLPSGLGNPQTFISLFFSALSFLFAT</sequence>
<evidence type="ECO:0000256" key="1">
    <source>
        <dbReference type="SAM" id="Phobius"/>
    </source>
</evidence>
<feature type="transmembrane region" description="Helical" evidence="1">
    <location>
        <begin position="112"/>
        <end position="130"/>
    </location>
</feature>
<proteinExistence type="predicted"/>
<keyword evidence="3" id="KW-1185">Reference proteome</keyword>
<keyword evidence="1" id="KW-0812">Transmembrane</keyword>
<feature type="transmembrane region" description="Helical" evidence="1">
    <location>
        <begin position="75"/>
        <end position="92"/>
    </location>
</feature>
<evidence type="ECO:0000313" key="2">
    <source>
        <dbReference type="EMBL" id="KAG5595358.1"/>
    </source>
</evidence>
<keyword evidence="1" id="KW-0472">Membrane</keyword>
<accession>A0A9J5Y8M8</accession>
<comment type="caution">
    <text evidence="2">The sequence shown here is derived from an EMBL/GenBank/DDBJ whole genome shotgun (WGS) entry which is preliminary data.</text>
</comment>
<evidence type="ECO:0000313" key="3">
    <source>
        <dbReference type="Proteomes" id="UP000824120"/>
    </source>
</evidence>
<name>A0A9J5Y8M8_SOLCO</name>
<dbReference type="AlphaFoldDB" id="A0A9J5Y8M8"/>
<keyword evidence="1" id="KW-1133">Transmembrane helix</keyword>
<protein>
    <submittedName>
        <fullName evidence="2">Uncharacterized protein</fullName>
    </submittedName>
</protein>
<organism evidence="2 3">
    <name type="scientific">Solanum commersonii</name>
    <name type="common">Commerson's wild potato</name>
    <name type="synonym">Commerson's nightshade</name>
    <dbReference type="NCBI Taxonomy" id="4109"/>
    <lineage>
        <taxon>Eukaryota</taxon>
        <taxon>Viridiplantae</taxon>
        <taxon>Streptophyta</taxon>
        <taxon>Embryophyta</taxon>
        <taxon>Tracheophyta</taxon>
        <taxon>Spermatophyta</taxon>
        <taxon>Magnoliopsida</taxon>
        <taxon>eudicotyledons</taxon>
        <taxon>Gunneridae</taxon>
        <taxon>Pentapetalae</taxon>
        <taxon>asterids</taxon>
        <taxon>lamiids</taxon>
        <taxon>Solanales</taxon>
        <taxon>Solanaceae</taxon>
        <taxon>Solanoideae</taxon>
        <taxon>Solaneae</taxon>
        <taxon>Solanum</taxon>
    </lineage>
</organism>
<gene>
    <name evidence="2" type="ORF">H5410_036590</name>
</gene>
<dbReference type="EMBL" id="JACXVP010000007">
    <property type="protein sequence ID" value="KAG5595358.1"/>
    <property type="molecule type" value="Genomic_DNA"/>
</dbReference>